<keyword evidence="1" id="KW-0238">DNA-binding</keyword>
<dbReference type="OrthoDB" id="9812960at2"/>
<dbReference type="Pfam" id="PF13560">
    <property type="entry name" value="HTH_31"/>
    <property type="match status" value="1"/>
</dbReference>
<dbReference type="AlphaFoldDB" id="A0A074LRG4"/>
<dbReference type="EMBL" id="JMIR01000022">
    <property type="protein sequence ID" value="KEO82428.1"/>
    <property type="molecule type" value="Genomic_DNA"/>
</dbReference>
<dbReference type="eggNOG" id="COG1396">
    <property type="taxonomic scope" value="Bacteria"/>
</dbReference>
<reference evidence="3 4" key="1">
    <citation type="journal article" date="2013" name="Int. J. Syst. Evol. Microbiol.">
        <title>Tumebacillus flagellatus sp. nov., an alpha-amylase/pullulanase-producing bacterium isolated from cassava wastewater.</title>
        <authorList>
            <person name="Wang Q."/>
            <person name="Xie N."/>
            <person name="Qin Y."/>
            <person name="Shen N."/>
            <person name="Zhu J."/>
            <person name="Mi H."/>
            <person name="Huang R."/>
        </authorList>
    </citation>
    <scope>NUCLEOTIDE SEQUENCE [LARGE SCALE GENOMIC DNA]</scope>
    <source>
        <strain evidence="3 4">GST4</strain>
    </source>
</reference>
<gene>
    <name evidence="3" type="ORF">EL26_15215</name>
</gene>
<dbReference type="InterPro" id="IPR010982">
    <property type="entry name" value="Lambda_DNA-bd_dom_sf"/>
</dbReference>
<accession>A0A074LRG4</accession>
<sequence>MTLGEFLKSRREANGLSTRKVEEMCGVSDTFISLLENEKRAPSPDTLQKLSRPYGVSYYELLQQGGFLPEHAWLALTLNLLRRELGLGQEDFAAELGLSLEQWQTIEAGGEIPPQALETLGARFGTTTLSQLLQRDRA</sequence>
<dbReference type="RefSeq" id="WP_052036404.1">
    <property type="nucleotide sequence ID" value="NZ_JMIR01000022.1"/>
</dbReference>
<feature type="domain" description="HTH cro/C1-type" evidence="2">
    <location>
        <begin position="7"/>
        <end position="61"/>
    </location>
</feature>
<dbReference type="PROSITE" id="PS50943">
    <property type="entry name" value="HTH_CROC1"/>
    <property type="match status" value="1"/>
</dbReference>
<proteinExistence type="predicted"/>
<protein>
    <recommendedName>
        <fullName evidence="2">HTH cro/C1-type domain-containing protein</fullName>
    </recommendedName>
</protein>
<dbReference type="PANTHER" id="PTHR46797">
    <property type="entry name" value="HTH-TYPE TRANSCRIPTIONAL REGULATOR"/>
    <property type="match status" value="1"/>
</dbReference>
<organism evidence="3 4">
    <name type="scientific">Tumebacillus flagellatus</name>
    <dbReference type="NCBI Taxonomy" id="1157490"/>
    <lineage>
        <taxon>Bacteria</taxon>
        <taxon>Bacillati</taxon>
        <taxon>Bacillota</taxon>
        <taxon>Bacilli</taxon>
        <taxon>Bacillales</taxon>
        <taxon>Alicyclobacillaceae</taxon>
        <taxon>Tumebacillus</taxon>
    </lineage>
</organism>
<evidence type="ECO:0000313" key="4">
    <source>
        <dbReference type="Proteomes" id="UP000027931"/>
    </source>
</evidence>
<dbReference type="InterPro" id="IPR001387">
    <property type="entry name" value="Cro/C1-type_HTH"/>
</dbReference>
<evidence type="ECO:0000256" key="1">
    <source>
        <dbReference type="ARBA" id="ARBA00023125"/>
    </source>
</evidence>
<dbReference type="CDD" id="cd00093">
    <property type="entry name" value="HTH_XRE"/>
    <property type="match status" value="2"/>
</dbReference>
<evidence type="ECO:0000313" key="3">
    <source>
        <dbReference type="EMBL" id="KEO82428.1"/>
    </source>
</evidence>
<dbReference type="STRING" id="1157490.EL26_15215"/>
<dbReference type="Pfam" id="PF01381">
    <property type="entry name" value="HTH_3"/>
    <property type="match status" value="1"/>
</dbReference>
<keyword evidence="4" id="KW-1185">Reference proteome</keyword>
<dbReference type="GO" id="GO:0005829">
    <property type="term" value="C:cytosol"/>
    <property type="evidence" value="ECO:0007669"/>
    <property type="project" value="TreeGrafter"/>
</dbReference>
<evidence type="ECO:0000259" key="2">
    <source>
        <dbReference type="PROSITE" id="PS50943"/>
    </source>
</evidence>
<dbReference type="Gene3D" id="1.10.260.40">
    <property type="entry name" value="lambda repressor-like DNA-binding domains"/>
    <property type="match status" value="2"/>
</dbReference>
<dbReference type="SMART" id="SM00530">
    <property type="entry name" value="HTH_XRE"/>
    <property type="match status" value="2"/>
</dbReference>
<comment type="caution">
    <text evidence="3">The sequence shown here is derived from an EMBL/GenBank/DDBJ whole genome shotgun (WGS) entry which is preliminary data.</text>
</comment>
<dbReference type="GO" id="GO:0003677">
    <property type="term" value="F:DNA binding"/>
    <property type="evidence" value="ECO:0007669"/>
    <property type="project" value="UniProtKB-KW"/>
</dbReference>
<dbReference type="PANTHER" id="PTHR46797:SF1">
    <property type="entry name" value="METHYLPHOSPHONATE SYNTHASE"/>
    <property type="match status" value="1"/>
</dbReference>
<name>A0A074LRG4_9BACL</name>
<dbReference type="Proteomes" id="UP000027931">
    <property type="component" value="Unassembled WGS sequence"/>
</dbReference>
<dbReference type="GO" id="GO:0003700">
    <property type="term" value="F:DNA-binding transcription factor activity"/>
    <property type="evidence" value="ECO:0007669"/>
    <property type="project" value="TreeGrafter"/>
</dbReference>
<dbReference type="InterPro" id="IPR050807">
    <property type="entry name" value="TransReg_Diox_bact_type"/>
</dbReference>
<dbReference type="SUPFAM" id="SSF47413">
    <property type="entry name" value="lambda repressor-like DNA-binding domains"/>
    <property type="match status" value="2"/>
</dbReference>